<keyword evidence="3" id="KW-1185">Reference proteome</keyword>
<feature type="compositionally biased region" description="Pro residues" evidence="1">
    <location>
        <begin position="146"/>
        <end position="162"/>
    </location>
</feature>
<feature type="compositionally biased region" description="Acidic residues" evidence="1">
    <location>
        <begin position="448"/>
        <end position="468"/>
    </location>
</feature>
<evidence type="ECO:0000313" key="3">
    <source>
        <dbReference type="Proteomes" id="UP000652761"/>
    </source>
</evidence>
<feature type="compositionally biased region" description="Low complexity" evidence="1">
    <location>
        <begin position="43"/>
        <end position="58"/>
    </location>
</feature>
<gene>
    <name evidence="2" type="ORF">Taro_047415</name>
</gene>
<comment type="caution">
    <text evidence="2">The sequence shown here is derived from an EMBL/GenBank/DDBJ whole genome shotgun (WGS) entry which is preliminary data.</text>
</comment>
<feature type="compositionally biased region" description="Basic residues" evidence="1">
    <location>
        <begin position="107"/>
        <end position="117"/>
    </location>
</feature>
<sequence length="563" mass="64250">MLSVLQMQIQQLDVRFDFMSKEVHQMKDLLLQLVCQMDTTISQDPPTQTEDQQQQFEAADVHPKGSLVQLEKDPAVELEQQPPVPEVQSFEQKLEKSDQETDPHVQTFKRRVRRKLMKSGQLVFPSQSSSIPSPSTAQDPPLACDPIPPLVAELPPPPPTQPTPSISTTTSISTPQPPIDPPINAPISSFPLKYHFKTFEVVTYLQTDFTTMRTFNEERFKLGLLDLNKGQWRMILQGNIPITPSMTIGLPSGLHPSLVGAISSRKQFANLVLNMHIRIAGRFKVKYNIKLSFHRFAVMNAPKSSQHMREFQHCFVESERLNEEEWVAAYPELSAECRKHKLSPIVFLLKGYDNLRKSSYDKWIQRYTPNSGKLKYGSTPTSEKSMSDRTLTFEGLKSDSTLTLEKSKSGSTPTPGKSKSLFRFEPYSNSWKDNEQEEVDPNTIEREVESDEEEESWHDEDKFEEDDKDDRYGTWRTESDSFYLCRPRVHIPVHDIDCLPVHSSRLGDRDHLPVDHASSATFPFFLTTRGKIDPGSTSRYITTLVHAHIPGPVDAWREFPVPV</sequence>
<feature type="compositionally biased region" description="Basic and acidic residues" evidence="1">
    <location>
        <begin position="92"/>
        <end position="103"/>
    </location>
</feature>
<dbReference type="AlphaFoldDB" id="A0A843X6N1"/>
<name>A0A843X6N1_COLES</name>
<reference evidence="2" key="1">
    <citation type="submission" date="2017-07" db="EMBL/GenBank/DDBJ databases">
        <title>Taro Niue Genome Assembly and Annotation.</title>
        <authorList>
            <person name="Atibalentja N."/>
            <person name="Keating K."/>
            <person name="Fields C.J."/>
        </authorList>
    </citation>
    <scope>NUCLEOTIDE SEQUENCE</scope>
    <source>
        <strain evidence="2">Niue_2</strain>
        <tissue evidence="2">Leaf</tissue>
    </source>
</reference>
<feature type="region of interest" description="Disordered" evidence="1">
    <location>
        <begin position="42"/>
        <end position="63"/>
    </location>
</feature>
<evidence type="ECO:0000256" key="1">
    <source>
        <dbReference type="SAM" id="MobiDB-lite"/>
    </source>
</evidence>
<feature type="region of interest" description="Disordered" evidence="1">
    <location>
        <begin position="78"/>
        <end position="175"/>
    </location>
</feature>
<feature type="compositionally biased region" description="Low complexity" evidence="1">
    <location>
        <begin position="163"/>
        <end position="174"/>
    </location>
</feature>
<dbReference type="Proteomes" id="UP000652761">
    <property type="component" value="Unassembled WGS sequence"/>
</dbReference>
<feature type="compositionally biased region" description="Low complexity" evidence="1">
    <location>
        <begin position="125"/>
        <end position="135"/>
    </location>
</feature>
<feature type="region of interest" description="Disordered" evidence="1">
    <location>
        <begin position="402"/>
        <end position="471"/>
    </location>
</feature>
<evidence type="ECO:0000313" key="2">
    <source>
        <dbReference type="EMBL" id="MQM14485.1"/>
    </source>
</evidence>
<protein>
    <submittedName>
        <fullName evidence="2">Uncharacterized protein</fullName>
    </submittedName>
</protein>
<organism evidence="2 3">
    <name type="scientific">Colocasia esculenta</name>
    <name type="common">Wild taro</name>
    <name type="synonym">Arum esculentum</name>
    <dbReference type="NCBI Taxonomy" id="4460"/>
    <lineage>
        <taxon>Eukaryota</taxon>
        <taxon>Viridiplantae</taxon>
        <taxon>Streptophyta</taxon>
        <taxon>Embryophyta</taxon>
        <taxon>Tracheophyta</taxon>
        <taxon>Spermatophyta</taxon>
        <taxon>Magnoliopsida</taxon>
        <taxon>Liliopsida</taxon>
        <taxon>Araceae</taxon>
        <taxon>Aroideae</taxon>
        <taxon>Colocasieae</taxon>
        <taxon>Colocasia</taxon>
    </lineage>
</organism>
<accession>A0A843X6N1</accession>
<feature type="compositionally biased region" description="Polar residues" evidence="1">
    <location>
        <begin position="402"/>
        <end position="417"/>
    </location>
</feature>
<dbReference type="EMBL" id="NMUH01006107">
    <property type="protein sequence ID" value="MQM14485.1"/>
    <property type="molecule type" value="Genomic_DNA"/>
</dbReference>
<proteinExistence type="predicted"/>